<dbReference type="Proteomes" id="UP000475385">
    <property type="component" value="Unassembled WGS sequence"/>
</dbReference>
<accession>A0A6M1LN35</accession>
<reference evidence="1 2" key="2">
    <citation type="submission" date="2020-03" db="EMBL/GenBank/DDBJ databases">
        <title>Roseomonas stagni sp. nov., isolated from pond water in Japan.</title>
        <authorList>
            <person name="Furuhata K."/>
            <person name="Miyamoto H."/>
            <person name="Goto K."/>
        </authorList>
    </citation>
    <scope>NUCLEOTIDE SEQUENCE [LARGE SCALE GENOMIC DNA]</scope>
    <source>
        <strain evidence="1 2">PeD5</strain>
    </source>
</reference>
<keyword evidence="1" id="KW-0378">Hydrolase</keyword>
<dbReference type="PANTHER" id="PTHR39456">
    <property type="entry name" value="METAL-DEPENDENT HYDROLASE"/>
    <property type="match status" value="1"/>
</dbReference>
<evidence type="ECO:0000313" key="1">
    <source>
        <dbReference type="EMBL" id="NGM21780.1"/>
    </source>
</evidence>
<keyword evidence="2" id="KW-1185">Reference proteome</keyword>
<dbReference type="RefSeq" id="WP_164695673.1">
    <property type="nucleotide sequence ID" value="NZ_JAAIKB010000006.1"/>
</dbReference>
<dbReference type="EMBL" id="JAAIKB010000006">
    <property type="protein sequence ID" value="NGM21780.1"/>
    <property type="molecule type" value="Genomic_DNA"/>
</dbReference>
<dbReference type="PANTHER" id="PTHR39456:SF1">
    <property type="entry name" value="METAL-DEPENDENT HYDROLASE"/>
    <property type="match status" value="1"/>
</dbReference>
<dbReference type="GO" id="GO:0016787">
    <property type="term" value="F:hydrolase activity"/>
    <property type="evidence" value="ECO:0007669"/>
    <property type="project" value="UniProtKB-KW"/>
</dbReference>
<evidence type="ECO:0000313" key="2">
    <source>
        <dbReference type="Proteomes" id="UP000475385"/>
    </source>
</evidence>
<gene>
    <name evidence="1" type="ORF">G3576_17285</name>
</gene>
<reference evidence="1 2" key="1">
    <citation type="submission" date="2020-02" db="EMBL/GenBank/DDBJ databases">
        <authorList>
            <person name="Kim H.M."/>
            <person name="Jeon C.O."/>
        </authorList>
    </citation>
    <scope>NUCLEOTIDE SEQUENCE [LARGE SCALE GENOMIC DNA]</scope>
    <source>
        <strain evidence="1 2">PeD5</strain>
    </source>
</reference>
<sequence length="284" mass="31520">MPHDPDGDAARAPFGIVPRDLHFDIVGNANPAWLDGDPVRSAIVDGFAVMLPEGERFFIRALKHYAPKVPDPAVREGVQGYARQEAFHTREHEAYNAALRRLGADVDAMEARARRLLDPHTRPIVRLAATCAIEQITYSFSRAVLGSRLLEGAAAPYRQLWQWHSLEEVEHSAVALSVFHAAPWSGPRWLKYALRVGVLFIVIVQLVRGMAGNAATLLAGPDGRLGWRMRLRLGWALLGRPWLARMLFVPCLAYLKPGYAGGGGRDQDLVERGRQLLRDDRATA</sequence>
<comment type="caution">
    <text evidence="1">The sequence shown here is derived from an EMBL/GenBank/DDBJ whole genome shotgun (WGS) entry which is preliminary data.</text>
</comment>
<dbReference type="InterPro" id="IPR016516">
    <property type="entry name" value="UCP07580"/>
</dbReference>
<protein>
    <submittedName>
        <fullName evidence="1">Metal-dependent hydrolase</fullName>
    </submittedName>
</protein>
<proteinExistence type="predicted"/>
<organism evidence="1 2">
    <name type="scientific">Falsiroseomonas algicola</name>
    <dbReference type="NCBI Taxonomy" id="2716930"/>
    <lineage>
        <taxon>Bacteria</taxon>
        <taxon>Pseudomonadati</taxon>
        <taxon>Pseudomonadota</taxon>
        <taxon>Alphaproteobacteria</taxon>
        <taxon>Acetobacterales</taxon>
        <taxon>Roseomonadaceae</taxon>
        <taxon>Falsiroseomonas</taxon>
    </lineage>
</organism>
<dbReference type="Pfam" id="PF10118">
    <property type="entry name" value="Metal_hydrol"/>
    <property type="match status" value="1"/>
</dbReference>
<dbReference type="AlphaFoldDB" id="A0A6M1LN35"/>
<name>A0A6M1LN35_9PROT</name>